<keyword evidence="2" id="KW-0472">Membrane</keyword>
<name>A0A511YGH4_9FLAO</name>
<dbReference type="AlphaFoldDB" id="A0A511YGH4"/>
<dbReference type="EMBL" id="BJYJ01000001">
    <property type="protein sequence ID" value="GEN74279.1"/>
    <property type="molecule type" value="Genomic_DNA"/>
</dbReference>
<evidence type="ECO:0000313" key="4">
    <source>
        <dbReference type="Proteomes" id="UP000321863"/>
    </source>
</evidence>
<gene>
    <name evidence="3" type="ORF">CHA01nite_00190</name>
</gene>
<evidence type="ECO:0000313" key="3">
    <source>
        <dbReference type="EMBL" id="GEN74279.1"/>
    </source>
</evidence>
<feature type="compositionally biased region" description="Polar residues" evidence="1">
    <location>
        <begin position="91"/>
        <end position="101"/>
    </location>
</feature>
<organism evidence="3 4">
    <name type="scientific">Chryseobacterium hagamense</name>
    <dbReference type="NCBI Taxonomy" id="395935"/>
    <lineage>
        <taxon>Bacteria</taxon>
        <taxon>Pseudomonadati</taxon>
        <taxon>Bacteroidota</taxon>
        <taxon>Flavobacteriia</taxon>
        <taxon>Flavobacteriales</taxon>
        <taxon>Weeksellaceae</taxon>
        <taxon>Chryseobacterium group</taxon>
        <taxon>Chryseobacterium</taxon>
    </lineage>
</organism>
<sequence length="110" mass="12476">MKIVVMNTKIKVALGLIAGGSLIYFGLKKKKGETKTFTAPDGNTYGENQLYRTFDNKTYKNGKEVHFNIPESQGKINVSNHYEPNTEKLNKNYQAANQGVNYHQKGVRHR</sequence>
<proteinExistence type="predicted"/>
<dbReference type="Proteomes" id="UP000321863">
    <property type="component" value="Unassembled WGS sequence"/>
</dbReference>
<protein>
    <submittedName>
        <fullName evidence="3">Uncharacterized protein</fullName>
    </submittedName>
</protein>
<feature type="region of interest" description="Disordered" evidence="1">
    <location>
        <begin position="90"/>
        <end position="110"/>
    </location>
</feature>
<accession>A0A511YGH4</accession>
<feature type="transmembrane region" description="Helical" evidence="2">
    <location>
        <begin position="12"/>
        <end position="27"/>
    </location>
</feature>
<comment type="caution">
    <text evidence="3">The sequence shown here is derived from an EMBL/GenBank/DDBJ whole genome shotgun (WGS) entry which is preliminary data.</text>
</comment>
<evidence type="ECO:0000256" key="1">
    <source>
        <dbReference type="SAM" id="MobiDB-lite"/>
    </source>
</evidence>
<evidence type="ECO:0000256" key="2">
    <source>
        <dbReference type="SAM" id="Phobius"/>
    </source>
</evidence>
<reference evidence="3 4" key="1">
    <citation type="submission" date="2019-07" db="EMBL/GenBank/DDBJ databases">
        <title>Whole genome shotgun sequence of Chryseobacterium hagamense NBRC 105253.</title>
        <authorList>
            <person name="Hosoyama A."/>
            <person name="Uohara A."/>
            <person name="Ohji S."/>
            <person name="Ichikawa N."/>
        </authorList>
    </citation>
    <scope>NUCLEOTIDE SEQUENCE [LARGE SCALE GENOMIC DNA]</scope>
    <source>
        <strain evidence="3 4">NBRC 105253</strain>
    </source>
</reference>
<keyword evidence="2" id="KW-1133">Transmembrane helix</keyword>
<keyword evidence="2" id="KW-0812">Transmembrane</keyword>
<keyword evidence="4" id="KW-1185">Reference proteome</keyword>